<protein>
    <recommendedName>
        <fullName evidence="6">Glycoside hydrolase family 39</fullName>
    </recommendedName>
</protein>
<comment type="caution">
    <text evidence="4">The sequence shown here is derived from an EMBL/GenBank/DDBJ whole genome shotgun (WGS) entry which is preliminary data.</text>
</comment>
<evidence type="ECO:0000256" key="1">
    <source>
        <dbReference type="ARBA" id="ARBA00022801"/>
    </source>
</evidence>
<dbReference type="EMBL" id="MU167240">
    <property type="protein sequence ID" value="KAG0148100.1"/>
    <property type="molecule type" value="Genomic_DNA"/>
</dbReference>
<gene>
    <name evidence="4" type="ORF">CROQUDRAFT_41789</name>
</gene>
<dbReference type="AlphaFoldDB" id="A0A9P6NR93"/>
<dbReference type="GO" id="GO:0005975">
    <property type="term" value="P:carbohydrate metabolic process"/>
    <property type="evidence" value="ECO:0007669"/>
    <property type="project" value="InterPro"/>
</dbReference>
<feature type="signal peptide" evidence="3">
    <location>
        <begin position="1"/>
        <end position="25"/>
    </location>
</feature>
<evidence type="ECO:0000256" key="3">
    <source>
        <dbReference type="SAM" id="SignalP"/>
    </source>
</evidence>
<organism evidence="4 5">
    <name type="scientific">Cronartium quercuum f. sp. fusiforme G11</name>
    <dbReference type="NCBI Taxonomy" id="708437"/>
    <lineage>
        <taxon>Eukaryota</taxon>
        <taxon>Fungi</taxon>
        <taxon>Dikarya</taxon>
        <taxon>Basidiomycota</taxon>
        <taxon>Pucciniomycotina</taxon>
        <taxon>Pucciniomycetes</taxon>
        <taxon>Pucciniales</taxon>
        <taxon>Coleosporiaceae</taxon>
        <taxon>Cronartium</taxon>
    </lineage>
</organism>
<evidence type="ECO:0000313" key="5">
    <source>
        <dbReference type="Proteomes" id="UP000886653"/>
    </source>
</evidence>
<dbReference type="Gene3D" id="3.20.20.80">
    <property type="entry name" value="Glycosidases"/>
    <property type="match status" value="1"/>
</dbReference>
<evidence type="ECO:0000313" key="4">
    <source>
        <dbReference type="EMBL" id="KAG0148100.1"/>
    </source>
</evidence>
<sequence length="472" mass="53079">MNFFFSYFIFTLLILTNLLTNPIRAQLVQNSRTAIVDFSKQTGPPQHLASGTLYGVPDSVNQIPARFFNDICWNTLRVGGSQTEAKGWIGGPVEYAKRFATVQANYAVTKAHGGTFILILAALWGADGTQPSNTSYPGDEGKWDEWHRFVSRVLHDLKTNGMTENLILDLWNEPDYGTVFWNRTQAQYLEMWRRADQIMVHLPSHWSKAVPISGPSSATEPLESNKWWQTWAEFVVQKKCVPDQYSWHMESGGSDLQTSTKGLRALRREYGLPKRPININEYATFDEQVPASSAWWISQLERVDAHGVRGNWLSGYQLHDFLASLLSKPGNPDNGNYRPNAAGYFPNGDYQVYKFYCQQMTGHRVHTKPSLDLKLDVYATVGTHSAIALVGVRATTGTWFLNLDNLSALGLPTSGTVNIRTWAFPVPSSVHYGRVDGPKNLGLLAHHYTHDSVSFPVFQTDKTTAYAFEFSI</sequence>
<evidence type="ECO:0000256" key="2">
    <source>
        <dbReference type="ARBA" id="ARBA00023295"/>
    </source>
</evidence>
<reference evidence="4" key="1">
    <citation type="submission" date="2013-11" db="EMBL/GenBank/DDBJ databases">
        <title>Genome sequence of the fusiform rust pathogen reveals effectors for host alternation and coevolution with pine.</title>
        <authorList>
            <consortium name="DOE Joint Genome Institute"/>
            <person name="Smith K."/>
            <person name="Pendleton A."/>
            <person name="Kubisiak T."/>
            <person name="Anderson C."/>
            <person name="Salamov A."/>
            <person name="Aerts A."/>
            <person name="Riley R."/>
            <person name="Clum A."/>
            <person name="Lindquist E."/>
            <person name="Ence D."/>
            <person name="Campbell M."/>
            <person name="Kronenberg Z."/>
            <person name="Feau N."/>
            <person name="Dhillon B."/>
            <person name="Hamelin R."/>
            <person name="Burleigh J."/>
            <person name="Smith J."/>
            <person name="Yandell M."/>
            <person name="Nelson C."/>
            <person name="Grigoriev I."/>
            <person name="Davis J."/>
        </authorList>
    </citation>
    <scope>NUCLEOTIDE SEQUENCE</scope>
    <source>
        <strain evidence="4">G11</strain>
    </source>
</reference>
<keyword evidence="1" id="KW-0378">Hydrolase</keyword>
<dbReference type="Proteomes" id="UP000886653">
    <property type="component" value="Unassembled WGS sequence"/>
</dbReference>
<keyword evidence="5" id="KW-1185">Reference proteome</keyword>
<keyword evidence="3" id="KW-0732">Signal</keyword>
<accession>A0A9P6NR93</accession>
<dbReference type="InterPro" id="IPR018087">
    <property type="entry name" value="Glyco_hydro_5_CS"/>
</dbReference>
<keyword evidence="2" id="KW-0326">Glycosidase</keyword>
<dbReference type="SUPFAM" id="SSF51445">
    <property type="entry name" value="(Trans)glycosidases"/>
    <property type="match status" value="1"/>
</dbReference>
<feature type="chain" id="PRO_5040459808" description="Glycoside hydrolase family 39" evidence="3">
    <location>
        <begin position="26"/>
        <end position="472"/>
    </location>
</feature>
<evidence type="ECO:0008006" key="6">
    <source>
        <dbReference type="Google" id="ProtNLM"/>
    </source>
</evidence>
<dbReference type="GO" id="GO:0004553">
    <property type="term" value="F:hydrolase activity, hydrolyzing O-glycosyl compounds"/>
    <property type="evidence" value="ECO:0007669"/>
    <property type="project" value="InterPro"/>
</dbReference>
<dbReference type="OrthoDB" id="3445803at2759"/>
<dbReference type="InterPro" id="IPR017853">
    <property type="entry name" value="GH"/>
</dbReference>
<proteinExistence type="predicted"/>
<name>A0A9P6NR93_9BASI</name>
<dbReference type="PROSITE" id="PS00659">
    <property type="entry name" value="GLYCOSYL_HYDROL_F5"/>
    <property type="match status" value="1"/>
</dbReference>